<gene>
    <name evidence="2" type="ORF">SAMN05421870_107292</name>
</gene>
<protein>
    <submittedName>
        <fullName evidence="2">Helix-turn-helix domain-containing protein</fullName>
    </submittedName>
</protein>
<evidence type="ECO:0000259" key="1">
    <source>
        <dbReference type="PROSITE" id="PS50943"/>
    </source>
</evidence>
<name>A0A1H9U3A3_9ACTN</name>
<dbReference type="GO" id="GO:0003677">
    <property type="term" value="F:DNA binding"/>
    <property type="evidence" value="ECO:0007669"/>
    <property type="project" value="InterPro"/>
</dbReference>
<keyword evidence="3" id="KW-1185">Reference proteome</keyword>
<dbReference type="Proteomes" id="UP000182841">
    <property type="component" value="Unassembled WGS sequence"/>
</dbReference>
<dbReference type="SUPFAM" id="SSF47413">
    <property type="entry name" value="lambda repressor-like DNA-binding domains"/>
    <property type="match status" value="1"/>
</dbReference>
<evidence type="ECO:0000313" key="3">
    <source>
        <dbReference type="Proteomes" id="UP000182841"/>
    </source>
</evidence>
<feature type="domain" description="HTH cro/C1-type" evidence="1">
    <location>
        <begin position="17"/>
        <end position="71"/>
    </location>
</feature>
<dbReference type="EMBL" id="FOGO01000007">
    <property type="protein sequence ID" value="SES03985.1"/>
    <property type="molecule type" value="Genomic_DNA"/>
</dbReference>
<dbReference type="InterPro" id="IPR001387">
    <property type="entry name" value="Cro/C1-type_HTH"/>
</dbReference>
<dbReference type="Gene3D" id="1.10.260.40">
    <property type="entry name" value="lambda repressor-like DNA-binding domains"/>
    <property type="match status" value="1"/>
</dbReference>
<dbReference type="Pfam" id="PF13560">
    <property type="entry name" value="HTH_31"/>
    <property type="match status" value="1"/>
</dbReference>
<proteinExistence type="predicted"/>
<dbReference type="AlphaFoldDB" id="A0A1H9U3A3"/>
<organism evidence="2 3">
    <name type="scientific">Streptomyces qinglanensis</name>
    <dbReference type="NCBI Taxonomy" id="943816"/>
    <lineage>
        <taxon>Bacteria</taxon>
        <taxon>Bacillati</taxon>
        <taxon>Actinomycetota</taxon>
        <taxon>Actinomycetes</taxon>
        <taxon>Kitasatosporales</taxon>
        <taxon>Streptomycetaceae</taxon>
        <taxon>Streptomyces</taxon>
    </lineage>
</organism>
<evidence type="ECO:0000313" key="2">
    <source>
        <dbReference type="EMBL" id="SES03985.1"/>
    </source>
</evidence>
<sequence>MLTPTSSSAENNLRAQVRAALIISGLSQAEAARRLDLSTKHLSQMLTGRATLTLSWADSLLSLCGMRVSVAVSLITDPRDIGDDGAAS</sequence>
<dbReference type="InterPro" id="IPR010982">
    <property type="entry name" value="Lambda_DNA-bd_dom_sf"/>
</dbReference>
<reference evidence="3" key="1">
    <citation type="submission" date="2016-10" db="EMBL/GenBank/DDBJ databases">
        <authorList>
            <person name="Varghese N."/>
            <person name="Submissions S."/>
        </authorList>
    </citation>
    <scope>NUCLEOTIDE SEQUENCE [LARGE SCALE GENOMIC DNA]</scope>
    <source>
        <strain evidence="3">CGMCC 4.6825</strain>
    </source>
</reference>
<dbReference type="RefSeq" id="WP_075001204.1">
    <property type="nucleotide sequence ID" value="NZ_FOGO01000007.1"/>
</dbReference>
<dbReference type="SMART" id="SM00530">
    <property type="entry name" value="HTH_XRE"/>
    <property type="match status" value="1"/>
</dbReference>
<dbReference type="CDD" id="cd00093">
    <property type="entry name" value="HTH_XRE"/>
    <property type="match status" value="1"/>
</dbReference>
<dbReference type="PROSITE" id="PS50943">
    <property type="entry name" value="HTH_CROC1"/>
    <property type="match status" value="1"/>
</dbReference>
<accession>A0A1H9U3A3</accession>